<evidence type="ECO:0000313" key="6">
    <source>
        <dbReference type="EMBL" id="QBQ55240.1"/>
    </source>
</evidence>
<name>A0A4P7C100_9GAMM</name>
<comment type="function">
    <text evidence="4">Required for resistance to DNA-damaging agents.</text>
</comment>
<dbReference type="Proteomes" id="UP000294325">
    <property type="component" value="Chromosome"/>
</dbReference>
<comment type="subcellular location">
    <subcellularLocation>
        <location evidence="1">Cytoplasm</location>
    </subcellularLocation>
</comment>
<evidence type="ECO:0000256" key="3">
    <source>
        <dbReference type="ARBA" id="ARBA00022490"/>
    </source>
</evidence>
<evidence type="ECO:0000259" key="5">
    <source>
        <dbReference type="Pfam" id="PF00582"/>
    </source>
</evidence>
<sequence length="311" mass="34515">MKQIKNILLALDGKYHRQALIAQVAAVAGEGGAQATLLSVLETPPSKQEVGIEPSELQRLMTEDRVEQLKDIASELERHGLQVTVKVSQGKAFIEIIREALKGNYDLVMKPAESEATTRSILFGSTDMQLLRMCPAPVWVIKPTHHTQVGKIMIAVDLLPFEEEKSALADKVIQWGKVIAHLASAELHVFHVWELYGETTLRGRTVLADTVDNLVREEERRHRQWLDEALAKNGVEQKQVQIHFYEGEAKKLIPTIANKTETDLLIMGTVGRTGIPGFFIGNTADSVLPQVDCSILAIKPDGFVTPVKVDY</sequence>
<dbReference type="PANTHER" id="PTHR47892">
    <property type="entry name" value="UNIVERSAL STRESS PROTEIN E"/>
    <property type="match status" value="1"/>
</dbReference>
<dbReference type="Pfam" id="PF00582">
    <property type="entry name" value="Usp"/>
    <property type="match status" value="2"/>
</dbReference>
<organism evidence="6 7">
    <name type="scientific">Nitrosococcus wardiae</name>
    <dbReference type="NCBI Taxonomy" id="1814290"/>
    <lineage>
        <taxon>Bacteria</taxon>
        <taxon>Pseudomonadati</taxon>
        <taxon>Pseudomonadota</taxon>
        <taxon>Gammaproteobacteria</taxon>
        <taxon>Chromatiales</taxon>
        <taxon>Chromatiaceae</taxon>
        <taxon>Nitrosococcus</taxon>
    </lineage>
</organism>
<evidence type="ECO:0000256" key="1">
    <source>
        <dbReference type="ARBA" id="ARBA00004496"/>
    </source>
</evidence>
<dbReference type="InterPro" id="IPR006016">
    <property type="entry name" value="UspA"/>
</dbReference>
<dbReference type="OrthoDB" id="239260at2"/>
<reference evidence="6 7" key="1">
    <citation type="submission" date="2019-03" db="EMBL/GenBank/DDBJ databases">
        <title>The genome sequence of Nitrosococcus wardiae strain D1FHST reveals the archetypal metabolic capacity of ammonia-oxidizing Gammaproteobacteria.</title>
        <authorList>
            <person name="Wang L."/>
            <person name="Lim C.K."/>
            <person name="Hanson T.E."/>
            <person name="Dang H."/>
            <person name="Klotz M.G."/>
        </authorList>
    </citation>
    <scope>NUCLEOTIDE SEQUENCE [LARGE SCALE GENOMIC DNA]</scope>
    <source>
        <strain evidence="6 7">D1FHS</strain>
    </source>
</reference>
<comment type="similarity">
    <text evidence="2">Belongs to the universal stress protein A family.</text>
</comment>
<dbReference type="GO" id="GO:0005737">
    <property type="term" value="C:cytoplasm"/>
    <property type="evidence" value="ECO:0007669"/>
    <property type="project" value="UniProtKB-SubCell"/>
</dbReference>
<dbReference type="AlphaFoldDB" id="A0A4P7C100"/>
<feature type="domain" description="UspA" evidence="5">
    <location>
        <begin position="151"/>
        <end position="299"/>
    </location>
</feature>
<protein>
    <submittedName>
        <fullName evidence="6">Universal stress protein</fullName>
    </submittedName>
</protein>
<evidence type="ECO:0000256" key="4">
    <source>
        <dbReference type="ARBA" id="ARBA00037131"/>
    </source>
</evidence>
<dbReference type="SUPFAM" id="SSF52402">
    <property type="entry name" value="Adenine nucleotide alpha hydrolases-like"/>
    <property type="match status" value="2"/>
</dbReference>
<evidence type="ECO:0000313" key="7">
    <source>
        <dbReference type="Proteomes" id="UP000294325"/>
    </source>
</evidence>
<keyword evidence="3" id="KW-0963">Cytoplasm</keyword>
<dbReference type="EMBL" id="CP038033">
    <property type="protein sequence ID" value="QBQ55240.1"/>
    <property type="molecule type" value="Genomic_DNA"/>
</dbReference>
<feature type="domain" description="UspA" evidence="5">
    <location>
        <begin position="4"/>
        <end position="142"/>
    </location>
</feature>
<dbReference type="RefSeq" id="WP_134358505.1">
    <property type="nucleotide sequence ID" value="NZ_CP038033.1"/>
</dbReference>
<evidence type="ECO:0000256" key="2">
    <source>
        <dbReference type="ARBA" id="ARBA00008791"/>
    </source>
</evidence>
<keyword evidence="7" id="KW-1185">Reference proteome</keyword>
<accession>A0A4P7C100</accession>
<dbReference type="PANTHER" id="PTHR47892:SF1">
    <property type="entry name" value="UNIVERSAL STRESS PROTEIN E"/>
    <property type="match status" value="1"/>
</dbReference>
<dbReference type="KEGG" id="nwr:E3U44_12495"/>
<dbReference type="Gene3D" id="3.40.50.12370">
    <property type="match status" value="1"/>
</dbReference>
<proteinExistence type="inferred from homology"/>
<gene>
    <name evidence="6" type="ORF">E3U44_12495</name>
</gene>
<dbReference type="CDD" id="cd00293">
    <property type="entry name" value="USP-like"/>
    <property type="match status" value="1"/>
</dbReference>